<feature type="binding site" evidence="9">
    <location>
        <position position="108"/>
    </location>
    <ligand>
        <name>4-amino-2-methyl-5-(diphosphooxymethyl)pyrimidine</name>
        <dbReference type="ChEBI" id="CHEBI:57841"/>
    </ligand>
</feature>
<dbReference type="InterPro" id="IPR036206">
    <property type="entry name" value="ThiamineP_synth_sf"/>
</dbReference>
<dbReference type="eggNOG" id="COG0352">
    <property type="taxonomic scope" value="Bacteria"/>
</dbReference>
<dbReference type="GO" id="GO:0009228">
    <property type="term" value="P:thiamine biosynthetic process"/>
    <property type="evidence" value="ECO:0007669"/>
    <property type="project" value="UniProtKB-KW"/>
</dbReference>
<keyword evidence="2 9" id="KW-0808">Transferase</keyword>
<keyword evidence="3 9" id="KW-0479">Metal-binding</keyword>
<comment type="catalytic activity">
    <reaction evidence="6 9 10">
        <text>4-methyl-5-(2-phosphooxyethyl)-thiazole + 4-amino-2-methyl-5-(diphosphooxymethyl)pyrimidine + H(+) = thiamine phosphate + diphosphate</text>
        <dbReference type="Rhea" id="RHEA:22328"/>
        <dbReference type="ChEBI" id="CHEBI:15378"/>
        <dbReference type="ChEBI" id="CHEBI:33019"/>
        <dbReference type="ChEBI" id="CHEBI:37575"/>
        <dbReference type="ChEBI" id="CHEBI:57841"/>
        <dbReference type="ChEBI" id="CHEBI:58296"/>
        <dbReference type="EC" id="2.5.1.3"/>
    </reaction>
</comment>
<dbReference type="GO" id="GO:0000287">
    <property type="term" value="F:magnesium ion binding"/>
    <property type="evidence" value="ECO:0007669"/>
    <property type="project" value="UniProtKB-UniRule"/>
</dbReference>
<feature type="binding site" evidence="9">
    <location>
        <position position="71"/>
    </location>
    <ligand>
        <name>Mg(2+)</name>
        <dbReference type="ChEBI" id="CHEBI:18420"/>
    </ligand>
</feature>
<feature type="domain" description="Thiamine phosphate synthase/TenI" evidence="12">
    <location>
        <begin position="8"/>
        <end position="189"/>
    </location>
</feature>
<feature type="binding site" evidence="9">
    <location>
        <begin position="134"/>
        <end position="136"/>
    </location>
    <ligand>
        <name>2-[(2R,5Z)-2-carboxy-4-methylthiazol-5(2H)-ylidene]ethyl phosphate</name>
        <dbReference type="ChEBI" id="CHEBI:62899"/>
    </ligand>
</feature>
<feature type="binding site" evidence="9">
    <location>
        <position position="137"/>
    </location>
    <ligand>
        <name>4-amino-2-methyl-5-(diphosphooxymethyl)pyrimidine</name>
        <dbReference type="ChEBI" id="CHEBI:57841"/>
    </ligand>
</feature>
<comment type="similarity">
    <text evidence="9 10">Belongs to the thiamine-phosphate synthase family.</text>
</comment>
<feature type="binding site" evidence="9">
    <location>
        <begin position="186"/>
        <end position="187"/>
    </location>
    <ligand>
        <name>2-[(2R,5Z)-2-carboxy-4-methylthiazol-5(2H)-ylidene]ethyl phosphate</name>
        <dbReference type="ChEBI" id="CHEBI:62899"/>
    </ligand>
</feature>
<evidence type="ECO:0000256" key="9">
    <source>
        <dbReference type="HAMAP-Rule" id="MF_00097"/>
    </source>
</evidence>
<organism evidence="13 14">
    <name type="scientific">Desulforamulus reducens (strain ATCC BAA-1160 / DSM 100696 / MI-1)</name>
    <name type="common">Desulfotomaculum reducens</name>
    <dbReference type="NCBI Taxonomy" id="349161"/>
    <lineage>
        <taxon>Bacteria</taxon>
        <taxon>Bacillati</taxon>
        <taxon>Bacillota</taxon>
        <taxon>Clostridia</taxon>
        <taxon>Eubacteriales</taxon>
        <taxon>Peptococcaceae</taxon>
        <taxon>Desulforamulus</taxon>
    </lineage>
</organism>
<dbReference type="HOGENOM" id="CLU_018272_3_2_9"/>
<evidence type="ECO:0000313" key="13">
    <source>
        <dbReference type="EMBL" id="ABO49135.1"/>
    </source>
</evidence>
<dbReference type="GO" id="GO:0005737">
    <property type="term" value="C:cytoplasm"/>
    <property type="evidence" value="ECO:0007669"/>
    <property type="project" value="TreeGrafter"/>
</dbReference>
<comment type="catalytic activity">
    <reaction evidence="8 9 10">
        <text>2-[(2R,5Z)-2-carboxy-4-methylthiazol-5(2H)-ylidene]ethyl phosphate + 4-amino-2-methyl-5-(diphosphooxymethyl)pyrimidine + 2 H(+) = thiamine phosphate + CO2 + diphosphate</text>
        <dbReference type="Rhea" id="RHEA:47844"/>
        <dbReference type="ChEBI" id="CHEBI:15378"/>
        <dbReference type="ChEBI" id="CHEBI:16526"/>
        <dbReference type="ChEBI" id="CHEBI:33019"/>
        <dbReference type="ChEBI" id="CHEBI:37575"/>
        <dbReference type="ChEBI" id="CHEBI:57841"/>
        <dbReference type="ChEBI" id="CHEBI:62899"/>
        <dbReference type="EC" id="2.5.1.3"/>
    </reaction>
</comment>
<dbReference type="RefSeq" id="WP_011876972.1">
    <property type="nucleotide sequence ID" value="NC_009253.1"/>
</dbReference>
<keyword evidence="4 9" id="KW-0460">Magnesium</keyword>
<evidence type="ECO:0000256" key="11">
    <source>
        <dbReference type="RuleBase" id="RU004253"/>
    </source>
</evidence>
<evidence type="ECO:0000256" key="4">
    <source>
        <dbReference type="ARBA" id="ARBA00022842"/>
    </source>
</evidence>
<feature type="binding site" evidence="9">
    <location>
        <begin position="38"/>
        <end position="42"/>
    </location>
    <ligand>
        <name>4-amino-2-methyl-5-(diphosphooxymethyl)pyrimidine</name>
        <dbReference type="ChEBI" id="CHEBI:57841"/>
    </ligand>
</feature>
<keyword evidence="5 9" id="KW-0784">Thiamine biosynthesis</keyword>
<dbReference type="SUPFAM" id="SSF51391">
    <property type="entry name" value="Thiamin phosphate synthase"/>
    <property type="match status" value="1"/>
</dbReference>
<evidence type="ECO:0000256" key="8">
    <source>
        <dbReference type="ARBA" id="ARBA00047883"/>
    </source>
</evidence>
<evidence type="ECO:0000256" key="10">
    <source>
        <dbReference type="RuleBase" id="RU003826"/>
    </source>
</evidence>
<dbReference type="FunFam" id="3.20.20.70:FF:000096">
    <property type="entry name" value="Thiamine-phosphate synthase"/>
    <property type="match status" value="1"/>
</dbReference>
<feature type="binding site" evidence="9">
    <location>
        <position position="90"/>
    </location>
    <ligand>
        <name>Mg(2+)</name>
        <dbReference type="ChEBI" id="CHEBI:18420"/>
    </ligand>
</feature>
<comment type="catalytic activity">
    <reaction evidence="7 9 10">
        <text>2-(2-carboxy-4-methylthiazol-5-yl)ethyl phosphate + 4-amino-2-methyl-5-(diphosphooxymethyl)pyrimidine + 2 H(+) = thiamine phosphate + CO2 + diphosphate</text>
        <dbReference type="Rhea" id="RHEA:47848"/>
        <dbReference type="ChEBI" id="CHEBI:15378"/>
        <dbReference type="ChEBI" id="CHEBI:16526"/>
        <dbReference type="ChEBI" id="CHEBI:33019"/>
        <dbReference type="ChEBI" id="CHEBI:37575"/>
        <dbReference type="ChEBI" id="CHEBI:57841"/>
        <dbReference type="ChEBI" id="CHEBI:62890"/>
        <dbReference type="EC" id="2.5.1.3"/>
    </reaction>
</comment>
<evidence type="ECO:0000259" key="12">
    <source>
        <dbReference type="Pfam" id="PF02581"/>
    </source>
</evidence>
<dbReference type="OrthoDB" id="9812206at2"/>
<evidence type="ECO:0000256" key="3">
    <source>
        <dbReference type="ARBA" id="ARBA00022723"/>
    </source>
</evidence>
<evidence type="ECO:0000256" key="5">
    <source>
        <dbReference type="ARBA" id="ARBA00022977"/>
    </source>
</evidence>
<feature type="binding site" evidence="9">
    <location>
        <position position="166"/>
    </location>
    <ligand>
        <name>2-[(2R,5Z)-2-carboxy-4-methylthiazol-5(2H)-ylidene]ethyl phosphate</name>
        <dbReference type="ChEBI" id="CHEBI:62899"/>
    </ligand>
</feature>
<comment type="cofactor">
    <cofactor evidence="9">
        <name>Mg(2+)</name>
        <dbReference type="ChEBI" id="CHEBI:18420"/>
    </cofactor>
    <text evidence="9">Binds 1 Mg(2+) ion per subunit.</text>
</comment>
<accession>A4J232</accession>
<dbReference type="NCBIfam" id="TIGR00693">
    <property type="entry name" value="thiE"/>
    <property type="match status" value="1"/>
</dbReference>
<dbReference type="Gene3D" id="3.20.20.70">
    <property type="entry name" value="Aldolase class I"/>
    <property type="match status" value="1"/>
</dbReference>
<dbReference type="PANTHER" id="PTHR20857">
    <property type="entry name" value="THIAMINE-PHOSPHATE PYROPHOSPHORYLASE"/>
    <property type="match status" value="1"/>
</dbReference>
<evidence type="ECO:0000256" key="6">
    <source>
        <dbReference type="ARBA" id="ARBA00047334"/>
    </source>
</evidence>
<comment type="function">
    <text evidence="9">Condenses 4-methyl-5-(beta-hydroxyethyl)thiazole monophosphate (THZ-P) and 2-methyl-4-amino-5-hydroxymethyl pyrimidine pyrophosphate (HMP-PP) to form thiamine monophosphate (TMP).</text>
</comment>
<dbReference type="InterPro" id="IPR022998">
    <property type="entry name" value="ThiamineP_synth_TenI"/>
</dbReference>
<dbReference type="HAMAP" id="MF_00097">
    <property type="entry name" value="TMP_synthase"/>
    <property type="match status" value="1"/>
</dbReference>
<comment type="pathway">
    <text evidence="1 9 11">Cofactor biosynthesis; thiamine diphosphate biosynthesis; thiamine phosphate from 4-amino-2-methyl-5-diphosphomethylpyrimidine and 4-methyl-5-(2-phosphoethyl)-thiazole: step 1/1.</text>
</comment>
<dbReference type="KEGG" id="drm:Dred_0593"/>
<reference evidence="13 14" key="1">
    <citation type="submission" date="2007-03" db="EMBL/GenBank/DDBJ databases">
        <title>Complete sequence of Desulfotomaculum reducens MI-1.</title>
        <authorList>
            <consortium name="US DOE Joint Genome Institute"/>
            <person name="Copeland A."/>
            <person name="Lucas S."/>
            <person name="Lapidus A."/>
            <person name="Barry K."/>
            <person name="Detter J.C."/>
            <person name="Glavina del Rio T."/>
            <person name="Hammon N."/>
            <person name="Israni S."/>
            <person name="Dalin E."/>
            <person name="Tice H."/>
            <person name="Pitluck S."/>
            <person name="Sims D."/>
            <person name="Brettin T."/>
            <person name="Bruce D."/>
            <person name="Han C."/>
            <person name="Tapia R."/>
            <person name="Schmutz J."/>
            <person name="Larimer F."/>
            <person name="Land M."/>
            <person name="Hauser L."/>
            <person name="Kyrpides N."/>
            <person name="Kim E."/>
            <person name="Tebo B.M."/>
            <person name="Richardson P."/>
        </authorList>
    </citation>
    <scope>NUCLEOTIDE SEQUENCE [LARGE SCALE GENOMIC DNA]</scope>
    <source>
        <strain evidence="13 14">MI-1</strain>
    </source>
</reference>
<dbReference type="AlphaFoldDB" id="A4J232"/>
<dbReference type="PANTHER" id="PTHR20857:SF23">
    <property type="entry name" value="THIAMINE BIOSYNTHETIC BIFUNCTIONAL ENZYME"/>
    <property type="match status" value="1"/>
</dbReference>
<sequence>MKDIDYGLYLITDDFYLNQRGILAVIEECLKAGVTMLQYRAKEKSSREMLKEAEKLKELALKYQVPFIINDRLDIALAVQADGVHLGQSDLPFTVAKGLMADRIIGVSATSYEEGREAIQQGADYVGVGPVFPTATKKDAKPPLGIEVIRQLKGDFPKAKLVAIGGISLDNASEVVNSGADGLAIISAILGASEPGERVKQFLKMN</sequence>
<dbReference type="EMBL" id="CP000612">
    <property type="protein sequence ID" value="ABO49135.1"/>
    <property type="molecule type" value="Genomic_DNA"/>
</dbReference>
<dbReference type="STRING" id="349161.Dred_0593"/>
<evidence type="ECO:0000256" key="2">
    <source>
        <dbReference type="ARBA" id="ARBA00022679"/>
    </source>
</evidence>
<dbReference type="InterPro" id="IPR013785">
    <property type="entry name" value="Aldolase_TIM"/>
</dbReference>
<dbReference type="Pfam" id="PF02581">
    <property type="entry name" value="TMP-TENI"/>
    <property type="match status" value="1"/>
</dbReference>
<dbReference type="GO" id="GO:0004789">
    <property type="term" value="F:thiamine-phosphate diphosphorylase activity"/>
    <property type="evidence" value="ECO:0007669"/>
    <property type="project" value="UniProtKB-UniRule"/>
</dbReference>
<gene>
    <name evidence="9" type="primary">thiE</name>
    <name evidence="13" type="ordered locus">Dred_0593</name>
</gene>
<proteinExistence type="inferred from homology"/>
<keyword evidence="14" id="KW-1185">Reference proteome</keyword>
<dbReference type="GO" id="GO:0009229">
    <property type="term" value="P:thiamine diphosphate biosynthetic process"/>
    <property type="evidence" value="ECO:0007669"/>
    <property type="project" value="UniProtKB-UniRule"/>
</dbReference>
<protein>
    <recommendedName>
        <fullName evidence="9">Thiamine-phosphate synthase</fullName>
        <shortName evidence="9">TP synthase</shortName>
        <shortName evidence="9">TPS</shortName>
        <ecNumber evidence="9">2.5.1.3</ecNumber>
    </recommendedName>
    <alternativeName>
        <fullName evidence="9">Thiamine-phosphate pyrophosphorylase</fullName>
        <shortName evidence="9">TMP pyrophosphorylase</shortName>
        <shortName evidence="9">TMP-PPase</shortName>
    </alternativeName>
</protein>
<dbReference type="UniPathway" id="UPA00060">
    <property type="reaction ID" value="UER00141"/>
</dbReference>
<dbReference type="EC" id="2.5.1.3" evidence="9"/>
<evidence type="ECO:0000256" key="7">
    <source>
        <dbReference type="ARBA" id="ARBA00047851"/>
    </source>
</evidence>
<evidence type="ECO:0000256" key="1">
    <source>
        <dbReference type="ARBA" id="ARBA00005165"/>
    </source>
</evidence>
<name>A4J232_DESRM</name>
<dbReference type="InterPro" id="IPR034291">
    <property type="entry name" value="TMP_synthase"/>
</dbReference>
<dbReference type="Proteomes" id="UP000001556">
    <property type="component" value="Chromosome"/>
</dbReference>
<evidence type="ECO:0000313" key="14">
    <source>
        <dbReference type="Proteomes" id="UP000001556"/>
    </source>
</evidence>
<dbReference type="CDD" id="cd00564">
    <property type="entry name" value="TMP_TenI"/>
    <property type="match status" value="1"/>
</dbReference>
<feature type="binding site" evidence="9">
    <location>
        <position position="70"/>
    </location>
    <ligand>
        <name>4-amino-2-methyl-5-(diphosphooxymethyl)pyrimidine</name>
        <dbReference type="ChEBI" id="CHEBI:57841"/>
    </ligand>
</feature>